<protein>
    <submittedName>
        <fullName evidence="2">Uncharacterized protein</fullName>
    </submittedName>
</protein>
<sequence>MTKKTRLLLLLFYHSLVSVQSLLAVDNSERSTYQTLKKLRQAQYIKPHQLTYKVNGRPIKENSYVITLEGIRALKREKDLPRAYYPELIQALEIPTSLNIVGSGNSHQRLSEYLGKSRASVFSALMGARFSPLYLYKGAEIPNSLGSLVSEAAGKLADPEPDLQPQSPYRFVSYDHILEELIKRGLYDAQYRLGREVGIIKSSNRSLLLYAGSERGLGWSKWHLKCELPAYYKYMEEVANKSLNREAYAAILFPSPKIFSDIFTDKRSKRKESGKLGDHIDKLYAFPESQAGIANAKDWLDYGEGLTESLISAAIEQGAYEKNDKRLFPLKLRGQDVYISPYLSYSDLEELKGISSPFRILCQPWQEAYYRRIMPDKAYDHLYI</sequence>
<comment type="caution">
    <text evidence="2">The sequence shown here is derived from an EMBL/GenBank/DDBJ whole genome shotgun (WGS) entry which is preliminary data.</text>
</comment>
<evidence type="ECO:0000256" key="1">
    <source>
        <dbReference type="SAM" id="SignalP"/>
    </source>
</evidence>
<evidence type="ECO:0000313" key="2">
    <source>
        <dbReference type="EMBL" id="MFM9414144.1"/>
    </source>
</evidence>
<keyword evidence="1" id="KW-0732">Signal</keyword>
<reference evidence="2 3" key="1">
    <citation type="journal article" date="2016" name="Int. J. Syst. Evol. Microbiol.">
        <title>Peptococcus simiae sp. nov., isolated from rhesus macaque faeces and emended description of the genus Peptococcus.</title>
        <authorList>
            <person name="Shkoporov A.N."/>
            <person name="Efimov B.A."/>
            <person name="Kondova I."/>
            <person name="Ouwerling B."/>
            <person name="Chaplin A.V."/>
            <person name="Shcherbakova V.A."/>
            <person name="Langermans J.A.M."/>
        </authorList>
    </citation>
    <scope>NUCLEOTIDE SEQUENCE [LARGE SCALE GENOMIC DNA]</scope>
    <source>
        <strain evidence="2 3">M108</strain>
    </source>
</reference>
<proteinExistence type="predicted"/>
<feature type="signal peptide" evidence="1">
    <location>
        <begin position="1"/>
        <end position="24"/>
    </location>
</feature>
<feature type="chain" id="PRO_5045578093" evidence="1">
    <location>
        <begin position="25"/>
        <end position="384"/>
    </location>
</feature>
<accession>A0ABW9GZV4</accession>
<evidence type="ECO:0000313" key="3">
    <source>
        <dbReference type="Proteomes" id="UP001631949"/>
    </source>
</evidence>
<name>A0ABW9GZV4_9FIRM</name>
<dbReference type="RefSeq" id="WP_408977759.1">
    <property type="nucleotide sequence ID" value="NZ_JBJUVG010000010.1"/>
</dbReference>
<dbReference type="EMBL" id="JBJUVG010000010">
    <property type="protein sequence ID" value="MFM9414144.1"/>
    <property type="molecule type" value="Genomic_DNA"/>
</dbReference>
<gene>
    <name evidence="2" type="ORF">ACKQTC_07165</name>
</gene>
<organism evidence="2 3">
    <name type="scientific">Peptococcus simiae</name>
    <dbReference type="NCBI Taxonomy" id="1643805"/>
    <lineage>
        <taxon>Bacteria</taxon>
        <taxon>Bacillati</taxon>
        <taxon>Bacillota</taxon>
        <taxon>Clostridia</taxon>
        <taxon>Eubacteriales</taxon>
        <taxon>Peptococcaceae</taxon>
        <taxon>Peptococcus</taxon>
    </lineage>
</organism>
<keyword evidence="3" id="KW-1185">Reference proteome</keyword>
<dbReference type="Proteomes" id="UP001631949">
    <property type="component" value="Unassembled WGS sequence"/>
</dbReference>